<evidence type="ECO:0000313" key="2">
    <source>
        <dbReference type="EMBL" id="KAE8327172.1"/>
    </source>
</evidence>
<evidence type="ECO:0000313" key="3">
    <source>
        <dbReference type="Proteomes" id="UP000325945"/>
    </source>
</evidence>
<gene>
    <name evidence="2" type="ORF">BDV39DRAFT_82991</name>
</gene>
<dbReference type="Proteomes" id="UP000325945">
    <property type="component" value="Unassembled WGS sequence"/>
</dbReference>
<organism evidence="2 3">
    <name type="scientific">Aspergillus sergii</name>
    <dbReference type="NCBI Taxonomy" id="1034303"/>
    <lineage>
        <taxon>Eukaryota</taxon>
        <taxon>Fungi</taxon>
        <taxon>Dikarya</taxon>
        <taxon>Ascomycota</taxon>
        <taxon>Pezizomycotina</taxon>
        <taxon>Eurotiomycetes</taxon>
        <taxon>Eurotiomycetidae</taxon>
        <taxon>Eurotiales</taxon>
        <taxon>Aspergillaceae</taxon>
        <taxon>Aspergillus</taxon>
        <taxon>Aspergillus subgen. Circumdati</taxon>
    </lineage>
</organism>
<dbReference type="PROSITE" id="PS51257">
    <property type="entry name" value="PROKAR_LIPOPROTEIN"/>
    <property type="match status" value="1"/>
</dbReference>
<keyword evidence="1" id="KW-0812">Transmembrane</keyword>
<accession>A0A5N6X2M7</accession>
<keyword evidence="1" id="KW-0472">Membrane</keyword>
<proteinExistence type="predicted"/>
<dbReference type="EMBL" id="ML741794">
    <property type="protein sequence ID" value="KAE8327172.1"/>
    <property type="molecule type" value="Genomic_DNA"/>
</dbReference>
<keyword evidence="3" id="KW-1185">Reference proteome</keyword>
<reference evidence="3" key="1">
    <citation type="submission" date="2019-04" db="EMBL/GenBank/DDBJ databases">
        <title>Friends and foes A comparative genomics studyof 23 Aspergillus species from section Flavi.</title>
        <authorList>
            <consortium name="DOE Joint Genome Institute"/>
            <person name="Kjaerbolling I."/>
            <person name="Vesth T."/>
            <person name="Frisvad J.C."/>
            <person name="Nybo J.L."/>
            <person name="Theobald S."/>
            <person name="Kildgaard S."/>
            <person name="Isbrandt T."/>
            <person name="Kuo A."/>
            <person name="Sato A."/>
            <person name="Lyhne E.K."/>
            <person name="Kogle M.E."/>
            <person name="Wiebenga A."/>
            <person name="Kun R.S."/>
            <person name="Lubbers R.J."/>
            <person name="Makela M.R."/>
            <person name="Barry K."/>
            <person name="Chovatia M."/>
            <person name="Clum A."/>
            <person name="Daum C."/>
            <person name="Haridas S."/>
            <person name="He G."/>
            <person name="LaButti K."/>
            <person name="Lipzen A."/>
            <person name="Mondo S."/>
            <person name="Riley R."/>
            <person name="Salamov A."/>
            <person name="Simmons B.A."/>
            <person name="Magnuson J.K."/>
            <person name="Henrissat B."/>
            <person name="Mortensen U.H."/>
            <person name="Larsen T.O."/>
            <person name="Devries R.P."/>
            <person name="Grigoriev I.V."/>
            <person name="Machida M."/>
            <person name="Baker S.E."/>
            <person name="Andersen M.R."/>
        </authorList>
    </citation>
    <scope>NUCLEOTIDE SEQUENCE [LARGE SCALE GENOMIC DNA]</scope>
    <source>
        <strain evidence="3">CBS 130017</strain>
    </source>
</reference>
<name>A0A5N6X2M7_9EURO</name>
<keyword evidence="1" id="KW-1133">Transmembrane helix</keyword>
<protein>
    <submittedName>
        <fullName evidence="2">Uncharacterized protein</fullName>
    </submittedName>
</protein>
<sequence>MLRFNYPPFGRPVYAVADIMVSCGFLGYATWLGSCVGPILMIIRHLLCRSCWFSRARLRFLIPVVSSKDE</sequence>
<dbReference type="AlphaFoldDB" id="A0A5N6X2M7"/>
<feature type="transmembrane region" description="Helical" evidence="1">
    <location>
        <begin position="28"/>
        <end position="47"/>
    </location>
</feature>
<evidence type="ECO:0000256" key="1">
    <source>
        <dbReference type="SAM" id="Phobius"/>
    </source>
</evidence>